<dbReference type="InterPro" id="IPR051603">
    <property type="entry name" value="Zinc-ADH_QOR/CCCR"/>
</dbReference>
<dbReference type="InterPro" id="IPR020843">
    <property type="entry name" value="ER"/>
</dbReference>
<dbReference type="RefSeq" id="WP_104925318.1">
    <property type="nucleotide sequence ID" value="NZ_CP019064.1"/>
</dbReference>
<dbReference type="Gene3D" id="3.40.50.720">
    <property type="entry name" value="NAD(P)-binding Rossmann-like Domain"/>
    <property type="match status" value="1"/>
</dbReference>
<evidence type="ECO:0000313" key="3">
    <source>
        <dbReference type="EMBL" id="AVF37988.1"/>
    </source>
</evidence>
<dbReference type="OrthoDB" id="9780520at2"/>
<dbReference type="Pfam" id="PF13602">
    <property type="entry name" value="ADH_zinc_N_2"/>
    <property type="match status" value="1"/>
</dbReference>
<keyword evidence="3" id="KW-0614">Plasmid</keyword>
<reference evidence="4" key="1">
    <citation type="submission" date="2017-01" db="EMBL/GenBank/DDBJ databases">
        <title>Genome sequence of Rouxiella sp. ERMR1:05.</title>
        <authorList>
            <person name="Kumar R."/>
            <person name="Singh D."/>
            <person name="Kumar S."/>
        </authorList>
    </citation>
    <scope>NUCLEOTIDE SEQUENCE [LARGE SCALE GENOMIC DNA]</scope>
    <source>
        <strain evidence="4">ERMR1:05</strain>
        <plasmid evidence="4">unnamed2</plasmid>
    </source>
</reference>
<geneLocation type="plasmid" evidence="3 4">
    <name>unnamed2</name>
</geneLocation>
<dbReference type="InterPro" id="IPR013154">
    <property type="entry name" value="ADH-like_N"/>
</dbReference>
<gene>
    <name evidence="3" type="ORF">BV494_24035</name>
</gene>
<dbReference type="EMBL" id="CP019064">
    <property type="protein sequence ID" value="AVF37988.1"/>
    <property type="molecule type" value="Genomic_DNA"/>
</dbReference>
<evidence type="ECO:0000259" key="2">
    <source>
        <dbReference type="SMART" id="SM00829"/>
    </source>
</evidence>
<dbReference type="KEGG" id="rox:BV494_24035"/>
<feature type="domain" description="Enoyl reductase (ER)" evidence="2">
    <location>
        <begin position="10"/>
        <end position="309"/>
    </location>
</feature>
<proteinExistence type="predicted"/>
<protein>
    <recommendedName>
        <fullName evidence="2">Enoyl reductase (ER) domain-containing protein</fullName>
    </recommendedName>
</protein>
<dbReference type="AlphaFoldDB" id="A0A2L1UYR0"/>
<dbReference type="Pfam" id="PF08240">
    <property type="entry name" value="ADH_N"/>
    <property type="match status" value="1"/>
</dbReference>
<dbReference type="SMART" id="SM00829">
    <property type="entry name" value="PKS_ER"/>
    <property type="match status" value="1"/>
</dbReference>
<name>A0A2L1UYR0_9GAMM</name>
<dbReference type="Proteomes" id="UP000239197">
    <property type="component" value="Plasmid unnamed2"/>
</dbReference>
<dbReference type="SUPFAM" id="SSF50129">
    <property type="entry name" value="GroES-like"/>
    <property type="match status" value="1"/>
</dbReference>
<evidence type="ECO:0000256" key="1">
    <source>
        <dbReference type="ARBA" id="ARBA00022857"/>
    </source>
</evidence>
<sequence>MHVVRITAFGAPDQLTFSEVDDLVAGKDQVIVEVEAIGVGLVDVLKRRGALGGMPGLVPGSEVAGRIMSLGPDVAPSLLGQRVYVQSSGGGYADQLTAGTDSLVYLPDAVTAQEAVALGVNALVAFFSQQLGRLATGERVLIRGASGGIGLASVQMAAALGAEVTAITNSNNAAAIEELGAQHIVCRDRNETPAGEFDVIMDPVGGKDVGEFIGMLKTYGRYVLVGAAAGFPDPDFGKAILAAFPKSPTFSVFSMASVSNEQVKEAFSHVFTMAKRSAIKPIISQIFPLAEANRAHEAIEDGTFGKIILHP</sequence>
<keyword evidence="4" id="KW-1185">Reference proteome</keyword>
<dbReference type="GO" id="GO:0016491">
    <property type="term" value="F:oxidoreductase activity"/>
    <property type="evidence" value="ECO:0007669"/>
    <property type="project" value="InterPro"/>
</dbReference>
<dbReference type="Gene3D" id="3.90.180.10">
    <property type="entry name" value="Medium-chain alcohol dehydrogenases, catalytic domain"/>
    <property type="match status" value="1"/>
</dbReference>
<dbReference type="InterPro" id="IPR011032">
    <property type="entry name" value="GroES-like_sf"/>
</dbReference>
<dbReference type="PANTHER" id="PTHR44154">
    <property type="entry name" value="QUINONE OXIDOREDUCTASE"/>
    <property type="match status" value="1"/>
</dbReference>
<dbReference type="SUPFAM" id="SSF51735">
    <property type="entry name" value="NAD(P)-binding Rossmann-fold domains"/>
    <property type="match status" value="1"/>
</dbReference>
<evidence type="ECO:0000313" key="4">
    <source>
        <dbReference type="Proteomes" id="UP000239197"/>
    </source>
</evidence>
<keyword evidence="1" id="KW-0521">NADP</keyword>
<accession>A0A2L1UYR0</accession>
<organism evidence="3 4">
    <name type="scientific">Rahnella sikkimica</name>
    <dbReference type="NCBI Taxonomy" id="1805933"/>
    <lineage>
        <taxon>Bacteria</taxon>
        <taxon>Pseudomonadati</taxon>
        <taxon>Pseudomonadota</taxon>
        <taxon>Gammaproteobacteria</taxon>
        <taxon>Enterobacterales</taxon>
        <taxon>Yersiniaceae</taxon>
        <taxon>Rahnella</taxon>
    </lineage>
</organism>
<dbReference type="PANTHER" id="PTHR44154:SF1">
    <property type="entry name" value="QUINONE OXIDOREDUCTASE"/>
    <property type="match status" value="1"/>
</dbReference>
<dbReference type="InterPro" id="IPR036291">
    <property type="entry name" value="NAD(P)-bd_dom_sf"/>
</dbReference>